<name>A0A0V1F8J6_TRIPS</name>
<gene>
    <name evidence="1" type="ORF">T4D_10184</name>
</gene>
<sequence>MWSNVAAQCQRNKAQLTLGDVLFYFRVYLFLYAGHPSAKMYVEGEIVETKLFVIISKLKLEIHSGNLEILRLFGKDVKMFQVAQLSFLSRKLRIQNLLHRCFLRSRMYVVYFLGAAAEQGKWLRNYLLMMNFWLKFSYGMSNDLITVF</sequence>
<reference evidence="1 2" key="1">
    <citation type="submission" date="2015-01" db="EMBL/GenBank/DDBJ databases">
        <title>Evolution of Trichinella species and genotypes.</title>
        <authorList>
            <person name="Korhonen P.K."/>
            <person name="Edoardo P."/>
            <person name="Giuseppe L.R."/>
            <person name="Gasser R.B."/>
        </authorList>
    </citation>
    <scope>NUCLEOTIDE SEQUENCE [LARGE SCALE GENOMIC DNA]</scope>
    <source>
        <strain evidence="1">ISS470</strain>
    </source>
</reference>
<evidence type="ECO:0000313" key="2">
    <source>
        <dbReference type="Proteomes" id="UP000054995"/>
    </source>
</evidence>
<dbReference type="Proteomes" id="UP000054995">
    <property type="component" value="Unassembled WGS sequence"/>
</dbReference>
<evidence type="ECO:0000313" key="1">
    <source>
        <dbReference type="EMBL" id="KRY82331.1"/>
    </source>
</evidence>
<accession>A0A0V1F8J6</accession>
<dbReference type="EMBL" id="JYDT01000179">
    <property type="protein sequence ID" value="KRY82331.1"/>
    <property type="molecule type" value="Genomic_DNA"/>
</dbReference>
<proteinExistence type="predicted"/>
<comment type="caution">
    <text evidence="1">The sequence shown here is derived from an EMBL/GenBank/DDBJ whole genome shotgun (WGS) entry which is preliminary data.</text>
</comment>
<organism evidence="1 2">
    <name type="scientific">Trichinella pseudospiralis</name>
    <name type="common">Parasitic roundworm</name>
    <dbReference type="NCBI Taxonomy" id="6337"/>
    <lineage>
        <taxon>Eukaryota</taxon>
        <taxon>Metazoa</taxon>
        <taxon>Ecdysozoa</taxon>
        <taxon>Nematoda</taxon>
        <taxon>Enoplea</taxon>
        <taxon>Dorylaimia</taxon>
        <taxon>Trichinellida</taxon>
        <taxon>Trichinellidae</taxon>
        <taxon>Trichinella</taxon>
    </lineage>
</organism>
<keyword evidence="2" id="KW-1185">Reference proteome</keyword>
<dbReference type="AlphaFoldDB" id="A0A0V1F8J6"/>
<protein>
    <submittedName>
        <fullName evidence="1">Uncharacterized protein</fullName>
    </submittedName>
</protein>